<protein>
    <submittedName>
        <fullName evidence="1">Uncharacterized protein</fullName>
    </submittedName>
</protein>
<evidence type="ECO:0000313" key="1">
    <source>
        <dbReference type="EMBL" id="GGA33749.1"/>
    </source>
</evidence>
<reference evidence="1" key="2">
    <citation type="submission" date="2020-09" db="EMBL/GenBank/DDBJ databases">
        <authorList>
            <person name="Sun Q."/>
            <person name="Zhou Y."/>
        </authorList>
    </citation>
    <scope>NUCLEOTIDE SEQUENCE</scope>
    <source>
        <strain evidence="1">CGMCC 1.15880</strain>
    </source>
</reference>
<sequence length="129" mass="14415">MGACLVLAEKVSSEVNILKPDFVDEVVKVTSFGNVVFKNHGEIRLWGLITEPTKLRTHLIHGRYACFSLEKSKVIFAKQKEVNAAICTNIDPISGQAKSMFSLYSKLFAVNSAREYCQETKNYFGSCSE</sequence>
<keyword evidence="2" id="KW-1185">Reference proteome</keyword>
<comment type="caution">
    <text evidence="1">The sequence shown here is derived from an EMBL/GenBank/DDBJ whole genome shotgun (WGS) entry which is preliminary data.</text>
</comment>
<accession>A0A916R4P4</accession>
<name>A0A916R4P4_9RHOB</name>
<reference evidence="1" key="1">
    <citation type="journal article" date="2014" name="Int. J. Syst. Evol. Microbiol.">
        <title>Complete genome sequence of Corynebacterium casei LMG S-19264T (=DSM 44701T), isolated from a smear-ripened cheese.</title>
        <authorList>
            <consortium name="US DOE Joint Genome Institute (JGI-PGF)"/>
            <person name="Walter F."/>
            <person name="Albersmeier A."/>
            <person name="Kalinowski J."/>
            <person name="Ruckert C."/>
        </authorList>
    </citation>
    <scope>NUCLEOTIDE SEQUENCE</scope>
    <source>
        <strain evidence="1">CGMCC 1.15880</strain>
    </source>
</reference>
<dbReference type="AlphaFoldDB" id="A0A916R4P4"/>
<gene>
    <name evidence="1" type="ORF">GCM10011498_38700</name>
</gene>
<proteinExistence type="predicted"/>
<dbReference type="EMBL" id="BMKA01000012">
    <property type="protein sequence ID" value="GGA33749.1"/>
    <property type="molecule type" value="Genomic_DNA"/>
</dbReference>
<dbReference type="Proteomes" id="UP000628017">
    <property type="component" value="Unassembled WGS sequence"/>
</dbReference>
<organism evidence="1 2">
    <name type="scientific">Neptunicoccus cionae</name>
    <dbReference type="NCBI Taxonomy" id="2035344"/>
    <lineage>
        <taxon>Bacteria</taxon>
        <taxon>Pseudomonadati</taxon>
        <taxon>Pseudomonadota</taxon>
        <taxon>Alphaproteobacteria</taxon>
        <taxon>Rhodobacterales</taxon>
        <taxon>Paracoccaceae</taxon>
        <taxon>Neptunicoccus</taxon>
    </lineage>
</organism>
<evidence type="ECO:0000313" key="2">
    <source>
        <dbReference type="Proteomes" id="UP000628017"/>
    </source>
</evidence>